<keyword evidence="1" id="KW-0812">Transmembrane</keyword>
<feature type="signal peptide" evidence="2">
    <location>
        <begin position="1"/>
        <end position="21"/>
    </location>
</feature>
<keyword evidence="2" id="KW-0732">Signal</keyword>
<keyword evidence="1" id="KW-0472">Membrane</keyword>
<feature type="chain" id="PRO_5047450600" description="Glycosyltransferase RgtA/B/C/D-like domain-containing protein" evidence="2">
    <location>
        <begin position="22"/>
        <end position="623"/>
    </location>
</feature>
<dbReference type="RefSeq" id="WP_254737367.1">
    <property type="nucleotide sequence ID" value="NZ_JANCLU010000001.1"/>
</dbReference>
<dbReference type="EMBL" id="JANCLU010000001">
    <property type="protein sequence ID" value="MCP8936946.1"/>
    <property type="molecule type" value="Genomic_DNA"/>
</dbReference>
<evidence type="ECO:0000256" key="1">
    <source>
        <dbReference type="SAM" id="Phobius"/>
    </source>
</evidence>
<feature type="transmembrane region" description="Helical" evidence="1">
    <location>
        <begin position="393"/>
        <end position="409"/>
    </location>
</feature>
<keyword evidence="1" id="KW-1133">Transmembrane helix</keyword>
<evidence type="ECO:0000313" key="4">
    <source>
        <dbReference type="Proteomes" id="UP001205890"/>
    </source>
</evidence>
<proteinExistence type="predicted"/>
<comment type="caution">
    <text evidence="3">The sequence shown here is derived from an EMBL/GenBank/DDBJ whole genome shotgun (WGS) entry which is preliminary data.</text>
</comment>
<evidence type="ECO:0000256" key="2">
    <source>
        <dbReference type="SAM" id="SignalP"/>
    </source>
</evidence>
<reference evidence="3 4" key="1">
    <citation type="submission" date="2022-07" db="EMBL/GenBank/DDBJ databases">
        <authorList>
            <person name="Li W.-J."/>
            <person name="Deng Q.-Q."/>
        </authorList>
    </citation>
    <scope>NUCLEOTIDE SEQUENCE [LARGE SCALE GENOMIC DNA]</scope>
    <source>
        <strain evidence="3 4">SYSU M60028</strain>
    </source>
</reference>
<sequence length="623" mass="64111">MLVVNVLALFAFLLAALGADALGRAAGLKGPEGDGTGTRATRGAALLTIAGGVAMAADVAGAALVGAAVAMLAVLGVVSLLAERRRVSATPPGRGWTLVAGVLGLALLALLALPPSFNAVDDGYAYVAFMREVANAGTSLAQPFSERRLFTYGGHFPLAGLLDSLAGPEALSAVDPGLGLALIGLLVVERVRAGRTPALAGLAVLALFAGFIAAASPIKNTIPILLPAAFASLMMLRLVETAPPGGRRLGTERAVEMGLLAGAAATFRATSLPFALAVLGAWCAVEAWGELRRRRAPWAALLAPFAMAAALVPFALVLQGASGTPLFPLLGPGVHASRHDGAAFVAGTLAEKLAGALDSLATDPGLLLATLAALAGVVGRWREGDREGCARNALGWCAVAVAALAIAQATEGIALLRYSFSFSIALPVAVLATARWPRAPSFAMARAGRSPFVAAAMLPAVSAAAGVWAVGPQALLDSFDARLAPRYAAVRPSPAELASASAVTAALPEGATLVAYWPRAYLLPMGRNRILIDDQPGRAGPDPFWPPADDPEAVRAYLRGAGVDFVLATTADPDDACARLDDPAQWYRRMYEGECAFRRFVESPAMRPRVRLADGVSWLIDLR</sequence>
<feature type="transmembrane region" description="Helical" evidence="1">
    <location>
        <begin position="49"/>
        <end position="82"/>
    </location>
</feature>
<organism evidence="3 4">
    <name type="scientific">Alsobacter ponti</name>
    <dbReference type="NCBI Taxonomy" id="2962936"/>
    <lineage>
        <taxon>Bacteria</taxon>
        <taxon>Pseudomonadati</taxon>
        <taxon>Pseudomonadota</taxon>
        <taxon>Alphaproteobacteria</taxon>
        <taxon>Hyphomicrobiales</taxon>
        <taxon>Alsobacteraceae</taxon>
        <taxon>Alsobacter</taxon>
    </lineage>
</organism>
<keyword evidence="4" id="KW-1185">Reference proteome</keyword>
<accession>A0ABT1L6C8</accession>
<feature type="transmembrane region" description="Helical" evidence="1">
    <location>
        <begin position="415"/>
        <end position="432"/>
    </location>
</feature>
<evidence type="ECO:0000313" key="3">
    <source>
        <dbReference type="EMBL" id="MCP8936946.1"/>
    </source>
</evidence>
<feature type="transmembrane region" description="Helical" evidence="1">
    <location>
        <begin position="259"/>
        <end position="285"/>
    </location>
</feature>
<feature type="transmembrane region" description="Helical" evidence="1">
    <location>
        <begin position="297"/>
        <end position="318"/>
    </location>
</feature>
<feature type="transmembrane region" description="Helical" evidence="1">
    <location>
        <begin position="452"/>
        <end position="471"/>
    </location>
</feature>
<feature type="transmembrane region" description="Helical" evidence="1">
    <location>
        <begin position="94"/>
        <end position="113"/>
    </location>
</feature>
<dbReference type="Proteomes" id="UP001205890">
    <property type="component" value="Unassembled WGS sequence"/>
</dbReference>
<name>A0ABT1L6C8_9HYPH</name>
<feature type="transmembrane region" description="Helical" evidence="1">
    <location>
        <begin position="365"/>
        <end position="381"/>
    </location>
</feature>
<evidence type="ECO:0008006" key="5">
    <source>
        <dbReference type="Google" id="ProtNLM"/>
    </source>
</evidence>
<feature type="transmembrane region" description="Helical" evidence="1">
    <location>
        <begin position="198"/>
        <end position="215"/>
    </location>
</feature>
<protein>
    <recommendedName>
        <fullName evidence="5">Glycosyltransferase RgtA/B/C/D-like domain-containing protein</fullName>
    </recommendedName>
</protein>
<gene>
    <name evidence="3" type="ORF">NK718_00310</name>
</gene>